<dbReference type="EMBL" id="BAAARI010000031">
    <property type="protein sequence ID" value="GAA2587910.1"/>
    <property type="molecule type" value="Genomic_DNA"/>
</dbReference>
<evidence type="ECO:0000313" key="2">
    <source>
        <dbReference type="Proteomes" id="UP001500274"/>
    </source>
</evidence>
<evidence type="ECO:0000313" key="1">
    <source>
        <dbReference type="EMBL" id="GAA2587910.1"/>
    </source>
</evidence>
<organism evidence="1 2">
    <name type="scientific">Microbacterium binotii</name>
    <dbReference type="NCBI Taxonomy" id="462710"/>
    <lineage>
        <taxon>Bacteria</taxon>
        <taxon>Bacillati</taxon>
        <taxon>Actinomycetota</taxon>
        <taxon>Actinomycetes</taxon>
        <taxon>Micrococcales</taxon>
        <taxon>Microbacteriaceae</taxon>
        <taxon>Microbacterium</taxon>
    </lineage>
</organism>
<reference evidence="2" key="1">
    <citation type="journal article" date="2019" name="Int. J. Syst. Evol. Microbiol.">
        <title>The Global Catalogue of Microorganisms (GCM) 10K type strain sequencing project: providing services to taxonomists for standard genome sequencing and annotation.</title>
        <authorList>
            <consortium name="The Broad Institute Genomics Platform"/>
            <consortium name="The Broad Institute Genome Sequencing Center for Infectious Disease"/>
            <person name="Wu L."/>
            <person name="Ma J."/>
        </authorList>
    </citation>
    <scope>NUCLEOTIDE SEQUENCE [LARGE SCALE GENOMIC DNA]</scope>
    <source>
        <strain evidence="2">JCM 16365</strain>
    </source>
</reference>
<name>A0ABP6BXH6_9MICO</name>
<keyword evidence="2" id="KW-1185">Reference proteome</keyword>
<gene>
    <name evidence="1" type="ORF">GCM10009862_28140</name>
</gene>
<proteinExistence type="predicted"/>
<comment type="caution">
    <text evidence="1">The sequence shown here is derived from an EMBL/GenBank/DDBJ whole genome shotgun (WGS) entry which is preliminary data.</text>
</comment>
<accession>A0ABP6BXH6</accession>
<dbReference type="Proteomes" id="UP001500274">
    <property type="component" value="Unassembled WGS sequence"/>
</dbReference>
<sequence length="187" mass="20828">MNERQIEAAYRARLDERRRLAAALAQLYDETASSWLETQRALLIAVGRPRIPLAVTKRINREGARSVFTDARKLASQFSDDTGIHPLDNVANNPRPGLRRWVAINTATTEKTEWRAAWASVHLDGAVSMAATVGGHRRYDGVVLRDSQVDSSAIETAVVDFMALIRVWSHGSSPWWWCSAVSFVLVG</sequence>
<dbReference type="RefSeq" id="WP_344230543.1">
    <property type="nucleotide sequence ID" value="NZ_BAAARI010000031.1"/>
</dbReference>
<protein>
    <submittedName>
        <fullName evidence="1">Uncharacterized protein</fullName>
    </submittedName>
</protein>